<proteinExistence type="inferred from homology"/>
<dbReference type="GO" id="GO:0005886">
    <property type="term" value="C:plasma membrane"/>
    <property type="evidence" value="ECO:0007669"/>
    <property type="project" value="UniProtKB-UniRule"/>
</dbReference>
<gene>
    <name evidence="7" type="primary">mltG</name>
    <name evidence="8" type="ORF">A3C17_01805</name>
</gene>
<comment type="catalytic activity">
    <reaction evidence="7">
        <text>a peptidoglycan chain = a peptidoglycan chain with N-acetyl-1,6-anhydromuramyl-[peptide] at the reducing end + a peptidoglycan chain with N-acetylglucosamine at the non-reducing end.</text>
        <dbReference type="EC" id="4.2.2.29"/>
    </reaction>
</comment>
<keyword evidence="5 7" id="KW-0456">Lyase</keyword>
<evidence type="ECO:0000313" key="9">
    <source>
        <dbReference type="Proteomes" id="UP000177097"/>
    </source>
</evidence>
<dbReference type="HAMAP" id="MF_02065">
    <property type="entry name" value="MltG"/>
    <property type="match status" value="1"/>
</dbReference>
<name>A0A1F7TXE5_9BACT</name>
<dbReference type="EC" id="4.2.2.29" evidence="7"/>
<keyword evidence="6 7" id="KW-0961">Cell wall biogenesis/degradation</keyword>
<evidence type="ECO:0000256" key="4">
    <source>
        <dbReference type="ARBA" id="ARBA00023136"/>
    </source>
</evidence>
<comment type="caution">
    <text evidence="8">The sequence shown here is derived from an EMBL/GenBank/DDBJ whole genome shotgun (WGS) entry which is preliminary data.</text>
</comment>
<dbReference type="GO" id="GO:0009252">
    <property type="term" value="P:peptidoglycan biosynthetic process"/>
    <property type="evidence" value="ECO:0007669"/>
    <property type="project" value="UniProtKB-UniRule"/>
</dbReference>
<sequence length="338" mass="37796">MNTRMLLIRIVAAVILFLILFGVVVIARGAWVVFVGNRYRDQAAVVDIPDGATVRDVRDLLVNAKLLSAPRWFLLYGKVTDGVVHAGRFAIAPGTPIRELYRILTEGEDVEVEVTMIEGWTLQDFQDHLVSRELVTEADMRSALSDPSLKARYSFLEGVPNGVDLEGYLFPETYRMFNNASAVDIVGRLLREFETRVVQARGEEIENSGYTLHEVVTIGSMLEREVQRPEDMAMVSDVIRKRLKADMPLQFDATVNYVTGKSDPGVTLADTQVDSPYNTYKYPGLPIGPISNPGDAAIEAALNPQENPYFYYLTTPDGTVVYARTNEEHALNKARYLK</sequence>
<protein>
    <recommendedName>
        <fullName evidence="7">Endolytic murein transglycosylase</fullName>
        <ecNumber evidence="7">4.2.2.29</ecNumber>
    </recommendedName>
    <alternativeName>
        <fullName evidence="7">Peptidoglycan lytic transglycosylase</fullName>
    </alternativeName>
    <alternativeName>
        <fullName evidence="7">Peptidoglycan polymerization terminase</fullName>
    </alternativeName>
</protein>
<evidence type="ECO:0000256" key="6">
    <source>
        <dbReference type="ARBA" id="ARBA00023316"/>
    </source>
</evidence>
<accession>A0A1F7TXE5</accession>
<keyword evidence="1 7" id="KW-1003">Cell membrane</keyword>
<dbReference type="NCBIfam" id="TIGR00247">
    <property type="entry name" value="endolytic transglycosylase MltG"/>
    <property type="match status" value="1"/>
</dbReference>
<dbReference type="PANTHER" id="PTHR30518:SF2">
    <property type="entry name" value="ENDOLYTIC MUREIN TRANSGLYCOSYLASE"/>
    <property type="match status" value="1"/>
</dbReference>
<dbReference type="GO" id="GO:0008932">
    <property type="term" value="F:lytic endotransglycosylase activity"/>
    <property type="evidence" value="ECO:0007669"/>
    <property type="project" value="UniProtKB-UniRule"/>
</dbReference>
<dbReference type="GO" id="GO:0071555">
    <property type="term" value="P:cell wall organization"/>
    <property type="evidence" value="ECO:0007669"/>
    <property type="project" value="UniProtKB-KW"/>
</dbReference>
<dbReference type="STRING" id="1802389.A3C17_01805"/>
<dbReference type="PANTHER" id="PTHR30518">
    <property type="entry name" value="ENDOLYTIC MUREIN TRANSGLYCOSYLASE"/>
    <property type="match status" value="1"/>
</dbReference>
<evidence type="ECO:0000256" key="5">
    <source>
        <dbReference type="ARBA" id="ARBA00023239"/>
    </source>
</evidence>
<dbReference type="EMBL" id="MGDX01000027">
    <property type="protein sequence ID" value="OGL70700.1"/>
    <property type="molecule type" value="Genomic_DNA"/>
</dbReference>
<feature type="site" description="Important for catalytic activity" evidence="7">
    <location>
        <position position="225"/>
    </location>
</feature>
<comment type="similarity">
    <text evidence="7">Belongs to the transglycosylase MltG family.</text>
</comment>
<keyword evidence="3 7" id="KW-1133">Transmembrane helix</keyword>
<evidence type="ECO:0000256" key="3">
    <source>
        <dbReference type="ARBA" id="ARBA00022989"/>
    </source>
</evidence>
<organism evidence="8 9">
    <name type="scientific">Candidatus Uhrbacteria bacterium RIFCSPHIGHO2_02_FULL_53_13</name>
    <dbReference type="NCBI Taxonomy" id="1802389"/>
    <lineage>
        <taxon>Bacteria</taxon>
        <taxon>Candidatus Uhriibacteriota</taxon>
    </lineage>
</organism>
<dbReference type="Proteomes" id="UP000177097">
    <property type="component" value="Unassembled WGS sequence"/>
</dbReference>
<dbReference type="AlphaFoldDB" id="A0A1F7TXE5"/>
<evidence type="ECO:0000256" key="2">
    <source>
        <dbReference type="ARBA" id="ARBA00022692"/>
    </source>
</evidence>
<keyword evidence="2 7" id="KW-0812">Transmembrane</keyword>
<reference evidence="8 9" key="1">
    <citation type="journal article" date="2016" name="Nat. Commun.">
        <title>Thousands of microbial genomes shed light on interconnected biogeochemical processes in an aquifer system.</title>
        <authorList>
            <person name="Anantharaman K."/>
            <person name="Brown C.T."/>
            <person name="Hug L.A."/>
            <person name="Sharon I."/>
            <person name="Castelle C.J."/>
            <person name="Probst A.J."/>
            <person name="Thomas B.C."/>
            <person name="Singh A."/>
            <person name="Wilkins M.J."/>
            <person name="Karaoz U."/>
            <person name="Brodie E.L."/>
            <person name="Williams K.H."/>
            <person name="Hubbard S.S."/>
            <person name="Banfield J.F."/>
        </authorList>
    </citation>
    <scope>NUCLEOTIDE SEQUENCE [LARGE SCALE GENOMIC DNA]</scope>
</reference>
<dbReference type="Pfam" id="PF02618">
    <property type="entry name" value="YceG"/>
    <property type="match status" value="1"/>
</dbReference>
<keyword evidence="4 7" id="KW-0472">Membrane</keyword>
<evidence type="ECO:0000313" key="8">
    <source>
        <dbReference type="EMBL" id="OGL70700.1"/>
    </source>
</evidence>
<dbReference type="CDD" id="cd08010">
    <property type="entry name" value="MltG_like"/>
    <property type="match status" value="1"/>
</dbReference>
<dbReference type="Gene3D" id="3.30.1490.480">
    <property type="entry name" value="Endolytic murein transglycosylase"/>
    <property type="match status" value="1"/>
</dbReference>
<evidence type="ECO:0000256" key="1">
    <source>
        <dbReference type="ARBA" id="ARBA00022475"/>
    </source>
</evidence>
<evidence type="ECO:0000256" key="7">
    <source>
        <dbReference type="HAMAP-Rule" id="MF_02065"/>
    </source>
</evidence>
<comment type="function">
    <text evidence="7">Functions as a peptidoglycan terminase that cleaves nascent peptidoglycan strands endolytically to terminate their elongation.</text>
</comment>
<dbReference type="InterPro" id="IPR003770">
    <property type="entry name" value="MLTG-like"/>
</dbReference>